<accession>A0A8I1JDH3</accession>
<keyword evidence="1" id="KW-0732">Signal</keyword>
<dbReference type="AlphaFoldDB" id="A0A8I1JDH3"/>
<gene>
    <name evidence="2" type="ORF">YA0853_21065</name>
</gene>
<reference evidence="2" key="1">
    <citation type="submission" date="2020-12" db="EMBL/GenBank/DDBJ databases">
        <title>Comparative genomic insights into the epidemiology and virulence of plant pathogenic Pseudomonads from Turkey.</title>
        <authorList>
            <person name="Dillon M."/>
            <person name="Ruiz-Bedoya T."/>
            <person name="Bendalovic-Torma C."/>
            <person name="Guttman K.M."/>
            <person name="Kwak H."/>
            <person name="Middleton M.A."/>
            <person name="Wang P.W."/>
            <person name="Horuz S."/>
            <person name="Aysan Y."/>
            <person name="Guttman D.S."/>
        </authorList>
    </citation>
    <scope>NUCLEOTIDE SEQUENCE</scope>
    <source>
        <strain evidence="2">S5_IA_3a</strain>
    </source>
</reference>
<organism evidence="2 3">
    <name type="scientific">Pseudomonas rhodesiae</name>
    <dbReference type="NCBI Taxonomy" id="76760"/>
    <lineage>
        <taxon>Bacteria</taxon>
        <taxon>Pseudomonadati</taxon>
        <taxon>Pseudomonadota</taxon>
        <taxon>Gammaproteobacteria</taxon>
        <taxon>Pseudomonadales</taxon>
        <taxon>Pseudomonadaceae</taxon>
        <taxon>Pseudomonas</taxon>
    </lineage>
</organism>
<evidence type="ECO:0000313" key="3">
    <source>
        <dbReference type="Proteomes" id="UP000645865"/>
    </source>
</evidence>
<protein>
    <submittedName>
        <fullName evidence="2">Uncharacterized protein</fullName>
    </submittedName>
</protein>
<evidence type="ECO:0000256" key="1">
    <source>
        <dbReference type="SAM" id="SignalP"/>
    </source>
</evidence>
<dbReference type="EMBL" id="JAEILH010000033">
    <property type="protein sequence ID" value="MBI6626148.1"/>
    <property type="molecule type" value="Genomic_DNA"/>
</dbReference>
<name>A0A8I1JDH3_9PSED</name>
<feature type="chain" id="PRO_5034713006" evidence="1">
    <location>
        <begin position="22"/>
        <end position="127"/>
    </location>
</feature>
<dbReference type="RefSeq" id="WP_135948274.1">
    <property type="nucleotide sequence ID" value="NZ_BQHF01000017.1"/>
</dbReference>
<comment type="caution">
    <text evidence="2">The sequence shown here is derived from an EMBL/GenBank/DDBJ whole genome shotgun (WGS) entry which is preliminary data.</text>
</comment>
<dbReference type="Proteomes" id="UP000645865">
    <property type="component" value="Unassembled WGS sequence"/>
</dbReference>
<proteinExistence type="predicted"/>
<evidence type="ECO:0000313" key="2">
    <source>
        <dbReference type="EMBL" id="MBI6626148.1"/>
    </source>
</evidence>
<feature type="signal peptide" evidence="1">
    <location>
        <begin position="1"/>
        <end position="21"/>
    </location>
</feature>
<sequence length="127" mass="13495">MKNFIALPFAALMLVSVQASALCLNVSESFGGIVEPKEEITVKGPFTITGSNGCSSANIEAMISVGGVGRVPQISIEQEVGSSWRTVAANPLSPRASWLGPLGTYRVRVYNPDEQSKAYSGTVRYGR</sequence>